<dbReference type="Pfam" id="PF00072">
    <property type="entry name" value="Response_reg"/>
    <property type="match status" value="1"/>
</dbReference>
<evidence type="ECO:0000259" key="4">
    <source>
        <dbReference type="PROSITE" id="PS51831"/>
    </source>
</evidence>
<evidence type="ECO:0000256" key="1">
    <source>
        <dbReference type="PROSITE-ProRule" id="PRU00169"/>
    </source>
</evidence>
<keyword evidence="1" id="KW-0597">Phosphoprotein</keyword>
<dbReference type="InterPro" id="IPR037522">
    <property type="entry name" value="HD_GYP_dom"/>
</dbReference>
<comment type="caution">
    <text evidence="6">The sequence shown here is derived from an EMBL/GenBank/DDBJ whole genome shotgun (WGS) entry which is preliminary data.</text>
</comment>
<evidence type="ECO:0000256" key="2">
    <source>
        <dbReference type="SAM" id="Coils"/>
    </source>
</evidence>
<dbReference type="CDD" id="cd00077">
    <property type="entry name" value="HDc"/>
    <property type="match status" value="1"/>
</dbReference>
<dbReference type="InterPro" id="IPR003607">
    <property type="entry name" value="HD/PDEase_dom"/>
</dbReference>
<keyword evidence="2" id="KW-0175">Coiled coil</keyword>
<gene>
    <name evidence="6" type="ORF">ICC18_26390</name>
</gene>
<sequence>MNEQWLKNAKILIVDDQEYNIDLLERILRRAGFANLHSTTDSLKLEPLFYEIAPDIVLLDLHMPGIDGFEALERIRKWNDTDSYLPVLVLTADVTKEAKQRALQGGANDFLTKPLDKSEVILRVDNLLKTRCLHLRLQHQNDDLEERVKERTAELRKAKFEILHLLARLSEFRDDMTGIHTQRVGHLSGQIAQVLGFPDSEAELIRLAAPLHDLGKVGIPDEVLLKPGPFTPEEFERMKLHTTIGSSILEGSIFPVLAVAATIALSHHEKWNGTGYPQGLKGEEIPIAARIVALADFFDALTHERPYKRAWSIEEAVEEIERQRGVHFDPQVVDAFLRILQEKDNLEAEQESVLL</sequence>
<dbReference type="Pfam" id="PF13487">
    <property type="entry name" value="HD_5"/>
    <property type="match status" value="1"/>
</dbReference>
<organism evidence="6 7">
    <name type="scientific">Paenibacillus sedimenti</name>
    <dbReference type="NCBI Taxonomy" id="2770274"/>
    <lineage>
        <taxon>Bacteria</taxon>
        <taxon>Bacillati</taxon>
        <taxon>Bacillota</taxon>
        <taxon>Bacilli</taxon>
        <taxon>Bacillales</taxon>
        <taxon>Paenibacillaceae</taxon>
        <taxon>Paenibacillus</taxon>
    </lineage>
</organism>
<keyword evidence="7" id="KW-1185">Reference proteome</keyword>
<dbReference type="RefSeq" id="WP_188177404.1">
    <property type="nucleotide sequence ID" value="NZ_JACVVD010000012.1"/>
</dbReference>
<dbReference type="SMART" id="SM00448">
    <property type="entry name" value="REC"/>
    <property type="match status" value="1"/>
</dbReference>
<dbReference type="InterPro" id="IPR011006">
    <property type="entry name" value="CheY-like_superfamily"/>
</dbReference>
<dbReference type="InterPro" id="IPR052020">
    <property type="entry name" value="Cyclic_di-GMP/3'3'-cGAMP_PDE"/>
</dbReference>
<feature type="domain" description="HD" evidence="4">
    <location>
        <begin position="177"/>
        <end position="301"/>
    </location>
</feature>
<dbReference type="AlphaFoldDB" id="A0A926KT32"/>
<dbReference type="PROSITE" id="PS51832">
    <property type="entry name" value="HD_GYP"/>
    <property type="match status" value="1"/>
</dbReference>
<evidence type="ECO:0000313" key="7">
    <source>
        <dbReference type="Proteomes" id="UP000650466"/>
    </source>
</evidence>
<feature type="domain" description="Response regulatory" evidence="3">
    <location>
        <begin position="10"/>
        <end position="128"/>
    </location>
</feature>
<dbReference type="Gene3D" id="1.10.3210.10">
    <property type="entry name" value="Hypothetical protein af1432"/>
    <property type="match status" value="1"/>
</dbReference>
<dbReference type="PROSITE" id="PS51831">
    <property type="entry name" value="HD"/>
    <property type="match status" value="1"/>
</dbReference>
<dbReference type="SUPFAM" id="SSF109604">
    <property type="entry name" value="HD-domain/PDEase-like"/>
    <property type="match status" value="1"/>
</dbReference>
<dbReference type="CDD" id="cd17551">
    <property type="entry name" value="REC_RpfG-like"/>
    <property type="match status" value="1"/>
</dbReference>
<feature type="domain" description="HD-GYP" evidence="5">
    <location>
        <begin position="155"/>
        <end position="352"/>
    </location>
</feature>
<dbReference type="PANTHER" id="PTHR45228:SF1">
    <property type="entry name" value="CYCLIC DI-GMP PHOSPHODIESTERASE TM_0186"/>
    <property type="match status" value="1"/>
</dbReference>
<dbReference type="PANTHER" id="PTHR45228">
    <property type="entry name" value="CYCLIC DI-GMP PHOSPHODIESTERASE TM_0186-RELATED"/>
    <property type="match status" value="1"/>
</dbReference>
<name>A0A926KT32_9BACL</name>
<dbReference type="SUPFAM" id="SSF52172">
    <property type="entry name" value="CheY-like"/>
    <property type="match status" value="1"/>
</dbReference>
<dbReference type="PROSITE" id="PS50110">
    <property type="entry name" value="RESPONSE_REGULATORY"/>
    <property type="match status" value="1"/>
</dbReference>
<feature type="coiled-coil region" evidence="2">
    <location>
        <begin position="134"/>
        <end position="161"/>
    </location>
</feature>
<evidence type="ECO:0000259" key="3">
    <source>
        <dbReference type="PROSITE" id="PS50110"/>
    </source>
</evidence>
<protein>
    <submittedName>
        <fullName evidence="6">Response regulator</fullName>
    </submittedName>
</protein>
<evidence type="ECO:0000313" key="6">
    <source>
        <dbReference type="EMBL" id="MBD0383614.1"/>
    </source>
</evidence>
<dbReference type="InterPro" id="IPR006674">
    <property type="entry name" value="HD_domain"/>
</dbReference>
<accession>A0A926KT32</accession>
<dbReference type="SMART" id="SM00471">
    <property type="entry name" value="HDc"/>
    <property type="match status" value="1"/>
</dbReference>
<dbReference type="Proteomes" id="UP000650466">
    <property type="component" value="Unassembled WGS sequence"/>
</dbReference>
<dbReference type="GO" id="GO:0000160">
    <property type="term" value="P:phosphorelay signal transduction system"/>
    <property type="evidence" value="ECO:0007669"/>
    <property type="project" value="InterPro"/>
</dbReference>
<dbReference type="InterPro" id="IPR001789">
    <property type="entry name" value="Sig_transdc_resp-reg_receiver"/>
</dbReference>
<dbReference type="EMBL" id="JACVVD010000012">
    <property type="protein sequence ID" value="MBD0383614.1"/>
    <property type="molecule type" value="Genomic_DNA"/>
</dbReference>
<proteinExistence type="predicted"/>
<evidence type="ECO:0000259" key="5">
    <source>
        <dbReference type="PROSITE" id="PS51832"/>
    </source>
</evidence>
<feature type="modified residue" description="4-aspartylphosphate" evidence="1">
    <location>
        <position position="60"/>
    </location>
</feature>
<dbReference type="Gene3D" id="3.40.50.2300">
    <property type="match status" value="1"/>
</dbReference>
<reference evidence="6" key="1">
    <citation type="submission" date="2020-09" db="EMBL/GenBank/DDBJ databases">
        <title>Draft Genome Sequence of Paenibacillus sp. WST5.</title>
        <authorList>
            <person name="Bao Z."/>
        </authorList>
    </citation>
    <scope>NUCLEOTIDE SEQUENCE</scope>
    <source>
        <strain evidence="6">WST5</strain>
    </source>
</reference>